<comment type="caution">
    <text evidence="1">The sequence shown here is derived from an EMBL/GenBank/DDBJ whole genome shotgun (WGS) entry which is preliminary data.</text>
</comment>
<dbReference type="PANTHER" id="PTHR14187:SF5">
    <property type="entry name" value="HEAT SHOCK 70 KDA PROTEIN 12A"/>
    <property type="match status" value="1"/>
</dbReference>
<sequence>MTLSYYSKPLEESMALRDIRILVAIDFGRVRSQKKPLKVLLPGRQGNPKTSTALLHDKEYRNVICWGYSALEEEPDEELDDPEERNEKPWLPGQLTYKQAIVDYLTQMRKLIKETLETRWPTIKFPQQVDLVFTIPAEWYPPNTTIIMRECAYNAGLLTSLASNNIEFTTEPEAAALHCLKVVKENNLNQGVYSFLVADCGGGTVDLTSRKLLPDNKKVGFKALESLKSNNYGQMQFLVQRFFCQ</sequence>
<feature type="non-terminal residue" evidence="1">
    <location>
        <position position="1"/>
    </location>
</feature>
<accession>A0A9N8VKF5</accession>
<dbReference type="EMBL" id="CAJVPQ010000179">
    <property type="protein sequence ID" value="CAG8454013.1"/>
    <property type="molecule type" value="Genomic_DNA"/>
</dbReference>
<dbReference type="Proteomes" id="UP000789570">
    <property type="component" value="Unassembled WGS sequence"/>
</dbReference>
<evidence type="ECO:0000313" key="1">
    <source>
        <dbReference type="EMBL" id="CAG8454013.1"/>
    </source>
</evidence>
<dbReference type="InterPro" id="IPR043129">
    <property type="entry name" value="ATPase_NBD"/>
</dbReference>
<evidence type="ECO:0000313" key="2">
    <source>
        <dbReference type="Proteomes" id="UP000789570"/>
    </source>
</evidence>
<dbReference type="AlphaFoldDB" id="A0A9N8VKF5"/>
<dbReference type="SUPFAM" id="SSF53067">
    <property type="entry name" value="Actin-like ATPase domain"/>
    <property type="match status" value="1"/>
</dbReference>
<keyword evidence="2" id="KW-1185">Reference proteome</keyword>
<reference evidence="1" key="1">
    <citation type="submission" date="2021-06" db="EMBL/GenBank/DDBJ databases">
        <authorList>
            <person name="Kallberg Y."/>
            <person name="Tangrot J."/>
            <person name="Rosling A."/>
        </authorList>
    </citation>
    <scope>NUCLEOTIDE SEQUENCE</scope>
    <source>
        <strain evidence="1">UK204</strain>
    </source>
</reference>
<dbReference type="PANTHER" id="PTHR14187">
    <property type="entry name" value="ALPHA KINASE/ELONGATION FACTOR 2 KINASE"/>
    <property type="match status" value="1"/>
</dbReference>
<proteinExistence type="predicted"/>
<dbReference type="OrthoDB" id="2963168at2759"/>
<protein>
    <submittedName>
        <fullName evidence="1">13053_t:CDS:1</fullName>
    </submittedName>
</protein>
<name>A0A9N8VKF5_9GLOM</name>
<dbReference type="Gene3D" id="3.30.420.40">
    <property type="match status" value="1"/>
</dbReference>
<organism evidence="1 2">
    <name type="scientific">Funneliformis caledonium</name>
    <dbReference type="NCBI Taxonomy" id="1117310"/>
    <lineage>
        <taxon>Eukaryota</taxon>
        <taxon>Fungi</taxon>
        <taxon>Fungi incertae sedis</taxon>
        <taxon>Mucoromycota</taxon>
        <taxon>Glomeromycotina</taxon>
        <taxon>Glomeromycetes</taxon>
        <taxon>Glomerales</taxon>
        <taxon>Glomeraceae</taxon>
        <taxon>Funneliformis</taxon>
    </lineage>
</organism>
<gene>
    <name evidence="1" type="ORF">FCALED_LOCUS1392</name>
</gene>